<protein>
    <submittedName>
        <fullName evidence="1">Uncharacterized protein</fullName>
    </submittedName>
</protein>
<organism evidence="1 2">
    <name type="scientific">Channa striata</name>
    <name type="common">Snakehead murrel</name>
    <name type="synonym">Ophicephalus striatus</name>
    <dbReference type="NCBI Taxonomy" id="64152"/>
    <lineage>
        <taxon>Eukaryota</taxon>
        <taxon>Metazoa</taxon>
        <taxon>Chordata</taxon>
        <taxon>Craniata</taxon>
        <taxon>Vertebrata</taxon>
        <taxon>Euteleostomi</taxon>
        <taxon>Actinopterygii</taxon>
        <taxon>Neopterygii</taxon>
        <taxon>Teleostei</taxon>
        <taxon>Neoteleostei</taxon>
        <taxon>Acanthomorphata</taxon>
        <taxon>Anabantaria</taxon>
        <taxon>Anabantiformes</taxon>
        <taxon>Channoidei</taxon>
        <taxon>Channidae</taxon>
        <taxon>Channa</taxon>
    </lineage>
</organism>
<evidence type="ECO:0000313" key="2">
    <source>
        <dbReference type="Proteomes" id="UP001187415"/>
    </source>
</evidence>
<sequence length="102" mass="11405">MRCPCPLLAVPGQTHAAVCRKTGAGLFTQVSECFSSLQQGQAANPCSKKFHDFAYEAVGEDKNTAQSGGLKVNIGSEYRMPLLMPWWVKIPQRMIWELLFWT</sequence>
<gene>
    <name evidence="1" type="ORF">Q5P01_003994</name>
</gene>
<dbReference type="Proteomes" id="UP001187415">
    <property type="component" value="Unassembled WGS sequence"/>
</dbReference>
<dbReference type="EMBL" id="JAUPFM010000002">
    <property type="protein sequence ID" value="KAK2859374.1"/>
    <property type="molecule type" value="Genomic_DNA"/>
</dbReference>
<dbReference type="AlphaFoldDB" id="A0AA88NHZ5"/>
<comment type="caution">
    <text evidence="1">The sequence shown here is derived from an EMBL/GenBank/DDBJ whole genome shotgun (WGS) entry which is preliminary data.</text>
</comment>
<reference evidence="1" key="1">
    <citation type="submission" date="2023-07" db="EMBL/GenBank/DDBJ databases">
        <title>Chromosome-level Genome Assembly of Striped Snakehead (Channa striata).</title>
        <authorList>
            <person name="Liu H."/>
        </authorList>
    </citation>
    <scope>NUCLEOTIDE SEQUENCE</scope>
    <source>
        <strain evidence="1">Gz</strain>
        <tissue evidence="1">Muscle</tissue>
    </source>
</reference>
<keyword evidence="2" id="KW-1185">Reference proteome</keyword>
<evidence type="ECO:0000313" key="1">
    <source>
        <dbReference type="EMBL" id="KAK2859374.1"/>
    </source>
</evidence>
<accession>A0AA88NHZ5</accession>
<proteinExistence type="predicted"/>
<name>A0AA88NHZ5_CHASR</name>